<feature type="transmembrane region" description="Helical" evidence="7">
    <location>
        <begin position="243"/>
        <end position="265"/>
    </location>
</feature>
<evidence type="ECO:0000313" key="8">
    <source>
        <dbReference type="EMBL" id="RAL53154.1"/>
    </source>
</evidence>
<dbReference type="InterPro" id="IPR007749">
    <property type="entry name" value="DUF677"/>
</dbReference>
<dbReference type="Pfam" id="PF05055">
    <property type="entry name" value="DUF677"/>
    <property type="match status" value="1"/>
</dbReference>
<evidence type="ECO:0000256" key="7">
    <source>
        <dbReference type="SAM" id="Phobius"/>
    </source>
</evidence>
<feature type="region of interest" description="Disordered" evidence="6">
    <location>
        <begin position="14"/>
        <end position="41"/>
    </location>
</feature>
<dbReference type="GO" id="GO:0016020">
    <property type="term" value="C:membrane"/>
    <property type="evidence" value="ECO:0007669"/>
    <property type="project" value="UniProtKB-SubCell"/>
</dbReference>
<dbReference type="EMBL" id="NQVE01000027">
    <property type="protein sequence ID" value="RAL53154.1"/>
    <property type="molecule type" value="Genomic_DNA"/>
</dbReference>
<keyword evidence="3 7" id="KW-0812">Transmembrane</keyword>
<reference evidence="8 9" key="1">
    <citation type="submission" date="2018-06" db="EMBL/GenBank/DDBJ databases">
        <title>The Genome of Cuscuta australis (Dodder) Provides Insight into the Evolution of Plant Parasitism.</title>
        <authorList>
            <person name="Liu H."/>
        </authorList>
    </citation>
    <scope>NUCLEOTIDE SEQUENCE [LARGE SCALE GENOMIC DNA]</scope>
    <source>
        <strain evidence="9">cv. Yunnan</strain>
        <tissue evidence="8">Vines</tissue>
    </source>
</reference>
<keyword evidence="4 7" id="KW-1133">Transmembrane helix</keyword>
<comment type="caution">
    <text evidence="8">The sequence shown here is derived from an EMBL/GenBank/DDBJ whole genome shotgun (WGS) entry which is preliminary data.</text>
</comment>
<evidence type="ECO:0000256" key="1">
    <source>
        <dbReference type="ARBA" id="ARBA00004370"/>
    </source>
</evidence>
<keyword evidence="5 7" id="KW-0472">Membrane</keyword>
<sequence>MPLLTKLSKIKQPLSFTNSSSSRRNNMNVKEERESSLRNKAPSVNHEYLEAFRTKSYVEIYDKVQTQLATAGATRNHNNKEATRNNSLQHPHYQECDLLQLCHEALADELPHQQPSPHPLLDEYFHVSLEACRTCESLLQNVLRTRTDYHRNIATATAGLSASAELGPVYAKFASFSASRNPLSGVSQVRFNEAQDCHFSLLRRLISARRKLKRRMRLLGFLKKALGVSLVVGYAAFALASAAVIAVHCAVVGLALASLSLFGGVSKKAMASRNKNKRTRAYAQLDAAAKGVYVLVNDFDTMSRLVGRLYDETEHNRAIAELCARKQNDEMLKEVVRGFAAHEGWFLEQLKELEQHIYLCFLNIIRSRRMVAQEIIN</sequence>
<evidence type="ECO:0000256" key="5">
    <source>
        <dbReference type="ARBA" id="ARBA00023136"/>
    </source>
</evidence>
<evidence type="ECO:0000256" key="4">
    <source>
        <dbReference type="ARBA" id="ARBA00022989"/>
    </source>
</evidence>
<organism evidence="8 9">
    <name type="scientific">Cuscuta australis</name>
    <dbReference type="NCBI Taxonomy" id="267555"/>
    <lineage>
        <taxon>Eukaryota</taxon>
        <taxon>Viridiplantae</taxon>
        <taxon>Streptophyta</taxon>
        <taxon>Embryophyta</taxon>
        <taxon>Tracheophyta</taxon>
        <taxon>Spermatophyta</taxon>
        <taxon>Magnoliopsida</taxon>
        <taxon>eudicotyledons</taxon>
        <taxon>Gunneridae</taxon>
        <taxon>Pentapetalae</taxon>
        <taxon>asterids</taxon>
        <taxon>lamiids</taxon>
        <taxon>Solanales</taxon>
        <taxon>Convolvulaceae</taxon>
        <taxon>Cuscuteae</taxon>
        <taxon>Cuscuta</taxon>
        <taxon>Cuscuta subgen. Grammica</taxon>
        <taxon>Cuscuta sect. Cleistogrammica</taxon>
    </lineage>
</organism>
<feature type="transmembrane region" description="Helical" evidence="7">
    <location>
        <begin position="218"/>
        <end position="237"/>
    </location>
</feature>
<dbReference type="Proteomes" id="UP000249390">
    <property type="component" value="Unassembled WGS sequence"/>
</dbReference>
<evidence type="ECO:0000256" key="6">
    <source>
        <dbReference type="SAM" id="MobiDB-lite"/>
    </source>
</evidence>
<protein>
    <submittedName>
        <fullName evidence="8">Uncharacterized protein</fullName>
    </submittedName>
</protein>
<evidence type="ECO:0000256" key="3">
    <source>
        <dbReference type="ARBA" id="ARBA00022692"/>
    </source>
</evidence>
<gene>
    <name evidence="8" type="ORF">DM860_006826</name>
</gene>
<comment type="similarity">
    <text evidence="2">Belongs to the UPF0496 family.</text>
</comment>
<name>A0A328E571_9ASTE</name>
<keyword evidence="9" id="KW-1185">Reference proteome</keyword>
<dbReference type="PANTHER" id="PTHR31113:SF20">
    <property type="entry name" value="UPF0496 PROTEIN 2-RELATED"/>
    <property type="match status" value="1"/>
</dbReference>
<dbReference type="AlphaFoldDB" id="A0A328E571"/>
<evidence type="ECO:0000256" key="2">
    <source>
        <dbReference type="ARBA" id="ARBA00009074"/>
    </source>
</evidence>
<accession>A0A328E571</accession>
<proteinExistence type="inferred from homology"/>
<evidence type="ECO:0000313" key="9">
    <source>
        <dbReference type="Proteomes" id="UP000249390"/>
    </source>
</evidence>
<dbReference type="PANTHER" id="PTHR31113">
    <property type="entry name" value="UPF0496 PROTEIN 3-RELATED"/>
    <property type="match status" value="1"/>
</dbReference>
<comment type="subcellular location">
    <subcellularLocation>
        <location evidence="1">Membrane</location>
    </subcellularLocation>
</comment>
<feature type="compositionally biased region" description="Low complexity" evidence="6">
    <location>
        <begin position="18"/>
        <end position="28"/>
    </location>
</feature>